<dbReference type="InterPro" id="IPR018200">
    <property type="entry name" value="USP_CS"/>
</dbReference>
<evidence type="ECO:0000256" key="8">
    <source>
        <dbReference type="ARBA" id="ARBA00022801"/>
    </source>
</evidence>
<accession>A0A9Q1H673</accession>
<keyword evidence="8 14" id="KW-0378">Hydrolase</keyword>
<dbReference type="CDD" id="cd02659">
    <property type="entry name" value="peptidase_C19C"/>
    <property type="match status" value="1"/>
</dbReference>
<dbReference type="InterPro" id="IPR024729">
    <property type="entry name" value="USP7_ICP0-binding_dom"/>
</dbReference>
<evidence type="ECO:0000313" key="14">
    <source>
        <dbReference type="EMBL" id="KAJ8037047.1"/>
    </source>
</evidence>
<evidence type="ECO:0000256" key="11">
    <source>
        <dbReference type="ARBA" id="ARBA00031500"/>
    </source>
</evidence>
<evidence type="ECO:0000256" key="10">
    <source>
        <dbReference type="ARBA" id="ARBA00023242"/>
    </source>
</evidence>
<keyword evidence="15" id="KW-1185">Reference proteome</keyword>
<evidence type="ECO:0000256" key="3">
    <source>
        <dbReference type="ARBA" id="ARBA00009085"/>
    </source>
</evidence>
<evidence type="ECO:0000259" key="13">
    <source>
        <dbReference type="PROSITE" id="PS50235"/>
    </source>
</evidence>
<dbReference type="OrthoDB" id="289038at2759"/>
<dbReference type="InterPro" id="IPR038765">
    <property type="entry name" value="Papain-like_cys_pep_sf"/>
</dbReference>
<dbReference type="Pfam" id="PF00443">
    <property type="entry name" value="UCH"/>
    <property type="match status" value="1"/>
</dbReference>
<dbReference type="Gene3D" id="3.10.20.90">
    <property type="entry name" value="Phosphatidylinositol 3-kinase Catalytic Subunit, Chain A, domain 1"/>
    <property type="match status" value="2"/>
</dbReference>
<dbReference type="AlphaFoldDB" id="A0A9Q1H673"/>
<dbReference type="EMBL" id="JAIZAY010000008">
    <property type="protein sequence ID" value="KAJ8037047.1"/>
    <property type="molecule type" value="Genomic_DNA"/>
</dbReference>
<protein>
    <recommendedName>
        <fullName evidence="5">Ubiquitin carboxyl-terminal hydrolase 7</fullName>
        <ecNumber evidence="4">3.4.19.12</ecNumber>
    </recommendedName>
    <alternativeName>
        <fullName evidence="12">Ubiquitin thioesterase 7</fullName>
    </alternativeName>
    <alternativeName>
        <fullName evidence="11">Ubiquitin-specific-processing protease 7</fullName>
    </alternativeName>
</protein>
<keyword evidence="9" id="KW-0788">Thiol protease</keyword>
<evidence type="ECO:0000256" key="2">
    <source>
        <dbReference type="ARBA" id="ARBA00004123"/>
    </source>
</evidence>
<dbReference type="GO" id="GO:0031647">
    <property type="term" value="P:regulation of protein stability"/>
    <property type="evidence" value="ECO:0007669"/>
    <property type="project" value="TreeGrafter"/>
</dbReference>
<dbReference type="Proteomes" id="UP001152320">
    <property type="component" value="Chromosome 8"/>
</dbReference>
<dbReference type="Pfam" id="PF12436">
    <property type="entry name" value="USP7_ICP0_bdg"/>
    <property type="match status" value="1"/>
</dbReference>
<evidence type="ECO:0000256" key="12">
    <source>
        <dbReference type="ARBA" id="ARBA00031508"/>
    </source>
</evidence>
<sequence>MNSLLQCLFFTNKLRKAVYLMPTENDDSSRSVPLALQRVFYELQHSDKPVSTKKLTKSFGWETLDSFMQHDVQEFCRVLLDNIESKMKSTCVEGIIPKVFEGKMISYIKCKHINYESIRSEPFYDIQLNIKGKKNVYESFNDYVATEKLEGENKYDAGDHGLQEAAKGVIFTKFPPLLHLQLMRFQYDPHTDSNIKINDRYEFPYKLNLDPFLKDPEDTPADYTLHSVLVHSGDNHGGHYVGFINTSTEGKAQWCKFDDDVVSRCTKKEAIDNNFGGHDEELMVRNCTNAYMLVYIRDSCKHDILQPVSDNDIPETLKKTLMEEKRLEAQRRKERNEAHLYMTIQVITEDDFYGYQGNDLYDIERVHVKDFRVLKKARYSDVMEMLAQAVGCRVDQIRIWPFSQRTNQTCRPTAIELEDPNKTILEVADGENIWKIFLETQDAESPNSPLPSFDKETDVLLFLKYYDPAIKQIAYVGHIYVPIRTKIQDLLPLMRKKAGFSEKVPLALYEEVKPNLTERIEELSMQLDKGLEELMDGDIIVFQRDDLDIDQYELPTVKDYFRNLFYRVDVTFCDKNIPGDPGFTLVLSQKMYYNQVAKAVAQHLNTDPMHLQFFRSQGHKDCPGNPLRCTFEGTLRELLSPARPRQPKKLYYQKLNIKINELEIKKQFKCVWVNSKLKEEDLVLYPNRTDTVQQLLDSTARNPQLSERISGKLRLLELTSNRILQEIQGETFIDSLNTSTAKTYRIEEIPIDQLSIGADEMLVPVAHFQKDLYNTFGTPFYIKLKNDEPFSDVKERVREQLDISEKEMEKIKFAIVAMGRQKYINDDDGYQVKLTDFQCQIPTVAQHHPWLGLDHINKNKRARIYSYEKPVKILN</sequence>
<evidence type="ECO:0000313" key="15">
    <source>
        <dbReference type="Proteomes" id="UP001152320"/>
    </source>
</evidence>
<dbReference type="PANTHER" id="PTHR24006">
    <property type="entry name" value="UBIQUITIN CARBOXYL-TERMINAL HYDROLASE"/>
    <property type="match status" value="1"/>
</dbReference>
<keyword evidence="6" id="KW-0645">Protease</keyword>
<dbReference type="GO" id="GO:0005634">
    <property type="term" value="C:nucleus"/>
    <property type="evidence" value="ECO:0007669"/>
    <property type="project" value="UniProtKB-SubCell"/>
</dbReference>
<dbReference type="GO" id="GO:0016579">
    <property type="term" value="P:protein deubiquitination"/>
    <property type="evidence" value="ECO:0007669"/>
    <property type="project" value="InterPro"/>
</dbReference>
<evidence type="ECO:0000256" key="1">
    <source>
        <dbReference type="ARBA" id="ARBA00000707"/>
    </source>
</evidence>
<comment type="subcellular location">
    <subcellularLocation>
        <location evidence="2">Nucleus</location>
    </subcellularLocation>
</comment>
<dbReference type="FunFam" id="3.90.70.10:FF:000005">
    <property type="entry name" value="Ubiquitin carboxyl-terminal hydrolase 7"/>
    <property type="match status" value="1"/>
</dbReference>
<dbReference type="PANTHER" id="PTHR24006:SF644">
    <property type="entry name" value="UBIQUITIN CARBOXYL-TERMINAL HYDROLASE 7"/>
    <property type="match status" value="1"/>
</dbReference>
<keyword evidence="7" id="KW-0833">Ubl conjugation pathway</keyword>
<dbReference type="InterPro" id="IPR028889">
    <property type="entry name" value="USP"/>
</dbReference>
<comment type="caution">
    <text evidence="14">The sequence shown here is derived from an EMBL/GenBank/DDBJ whole genome shotgun (WGS) entry which is preliminary data.</text>
</comment>
<dbReference type="GO" id="GO:0006508">
    <property type="term" value="P:proteolysis"/>
    <property type="evidence" value="ECO:0007669"/>
    <property type="project" value="UniProtKB-KW"/>
</dbReference>
<dbReference type="GO" id="GO:0004843">
    <property type="term" value="F:cysteine-type deubiquitinase activity"/>
    <property type="evidence" value="ECO:0007669"/>
    <property type="project" value="UniProtKB-EC"/>
</dbReference>
<dbReference type="EC" id="3.4.19.12" evidence="4"/>
<dbReference type="Pfam" id="PF14533">
    <property type="entry name" value="USP7_C2"/>
    <property type="match status" value="1"/>
</dbReference>
<evidence type="ECO:0000256" key="4">
    <source>
        <dbReference type="ARBA" id="ARBA00012759"/>
    </source>
</evidence>
<dbReference type="SUPFAM" id="SSF54001">
    <property type="entry name" value="Cysteine proteinases"/>
    <property type="match status" value="1"/>
</dbReference>
<organism evidence="14 15">
    <name type="scientific">Holothuria leucospilota</name>
    <name type="common">Black long sea cucumber</name>
    <name type="synonym">Mertensiothuria leucospilota</name>
    <dbReference type="NCBI Taxonomy" id="206669"/>
    <lineage>
        <taxon>Eukaryota</taxon>
        <taxon>Metazoa</taxon>
        <taxon>Echinodermata</taxon>
        <taxon>Eleutherozoa</taxon>
        <taxon>Echinozoa</taxon>
        <taxon>Holothuroidea</taxon>
        <taxon>Aspidochirotacea</taxon>
        <taxon>Aspidochirotida</taxon>
        <taxon>Holothuriidae</taxon>
        <taxon>Holothuria</taxon>
    </lineage>
</organism>
<keyword evidence="10" id="KW-0539">Nucleus</keyword>
<gene>
    <name evidence="14" type="ORF">HOLleu_17767</name>
</gene>
<comment type="similarity">
    <text evidence="3">Belongs to the peptidase C19 family.</text>
</comment>
<dbReference type="InterPro" id="IPR001394">
    <property type="entry name" value="Peptidase_C19_UCH"/>
</dbReference>
<dbReference type="PROSITE" id="PS00973">
    <property type="entry name" value="USP_2"/>
    <property type="match status" value="1"/>
</dbReference>
<proteinExistence type="inferred from homology"/>
<dbReference type="Gene3D" id="3.90.70.10">
    <property type="entry name" value="Cysteine proteinases"/>
    <property type="match status" value="1"/>
</dbReference>
<comment type="catalytic activity">
    <reaction evidence="1">
        <text>Thiol-dependent hydrolysis of ester, thioester, amide, peptide and isopeptide bonds formed by the C-terminal Gly of ubiquitin (a 76-residue protein attached to proteins as an intracellular targeting signal).</text>
        <dbReference type="EC" id="3.4.19.12"/>
    </reaction>
</comment>
<feature type="domain" description="USP" evidence="13">
    <location>
        <begin position="1"/>
        <end position="298"/>
    </location>
</feature>
<dbReference type="InterPro" id="IPR050164">
    <property type="entry name" value="Peptidase_C19"/>
</dbReference>
<dbReference type="GO" id="GO:0005829">
    <property type="term" value="C:cytosol"/>
    <property type="evidence" value="ECO:0007669"/>
    <property type="project" value="TreeGrafter"/>
</dbReference>
<evidence type="ECO:0000256" key="9">
    <source>
        <dbReference type="ARBA" id="ARBA00022807"/>
    </source>
</evidence>
<evidence type="ECO:0000256" key="6">
    <source>
        <dbReference type="ARBA" id="ARBA00022670"/>
    </source>
</evidence>
<dbReference type="PROSITE" id="PS50235">
    <property type="entry name" value="USP_3"/>
    <property type="match status" value="1"/>
</dbReference>
<dbReference type="FunFam" id="3.10.20.90:FF:000064">
    <property type="entry name" value="Putative ubiquitin carboxyl-terminal hydrolase 7"/>
    <property type="match status" value="1"/>
</dbReference>
<reference evidence="14" key="1">
    <citation type="submission" date="2021-10" db="EMBL/GenBank/DDBJ databases">
        <title>Tropical sea cucumber genome reveals ecological adaptation and Cuvierian tubules defense mechanism.</title>
        <authorList>
            <person name="Chen T."/>
        </authorList>
    </citation>
    <scope>NUCLEOTIDE SEQUENCE</scope>
    <source>
        <strain evidence="14">Nanhai2018</strain>
        <tissue evidence="14">Muscle</tissue>
    </source>
</reference>
<evidence type="ECO:0000256" key="5">
    <source>
        <dbReference type="ARBA" id="ARBA00021393"/>
    </source>
</evidence>
<name>A0A9Q1H673_HOLLE</name>
<dbReference type="InterPro" id="IPR029346">
    <property type="entry name" value="USP_C"/>
</dbReference>
<evidence type="ECO:0000256" key="7">
    <source>
        <dbReference type="ARBA" id="ARBA00022786"/>
    </source>
</evidence>